<dbReference type="EMBL" id="CM056813">
    <property type="protein sequence ID" value="KAJ8639018.1"/>
    <property type="molecule type" value="Genomic_DNA"/>
</dbReference>
<comment type="caution">
    <text evidence="1">The sequence shown here is derived from an EMBL/GenBank/DDBJ whole genome shotgun (WGS) entry which is preliminary data.</text>
</comment>
<proteinExistence type="predicted"/>
<accession>A0ACC2M0Q7</accession>
<sequence length="269" mass="30257">MIQLLFSVLFVEGFLVLIMIVKTPLRKLAIMGLDRIKRGRGPTVVKTIIGTAFVVLMSSIYSMIKIQERSDEFGSINPTDQVLMTRHLLEASLMGFSMFLALIIDRLHHYLRELRMQRKSIEALKAQQSRGFEDGKGGGSDLKALLEEIASTKAKIKKVESEDAAKTAKANEIAKLKEKIKQLESEAVAKSADTNDIVSLKSIVKQLESEVEAKEKDAKTNEANTVALRKQLEGFHLEYERLSKENQNLRDQLKSIDRKVSHSDGKKNM</sequence>
<evidence type="ECO:0000313" key="2">
    <source>
        <dbReference type="Proteomes" id="UP001234297"/>
    </source>
</evidence>
<name>A0ACC2M0Q7_PERAE</name>
<gene>
    <name evidence="1" type="ORF">MRB53_015712</name>
</gene>
<organism evidence="1 2">
    <name type="scientific">Persea americana</name>
    <name type="common">Avocado</name>
    <dbReference type="NCBI Taxonomy" id="3435"/>
    <lineage>
        <taxon>Eukaryota</taxon>
        <taxon>Viridiplantae</taxon>
        <taxon>Streptophyta</taxon>
        <taxon>Embryophyta</taxon>
        <taxon>Tracheophyta</taxon>
        <taxon>Spermatophyta</taxon>
        <taxon>Magnoliopsida</taxon>
        <taxon>Magnoliidae</taxon>
        <taxon>Laurales</taxon>
        <taxon>Lauraceae</taxon>
        <taxon>Persea</taxon>
    </lineage>
</organism>
<dbReference type="Proteomes" id="UP001234297">
    <property type="component" value="Chromosome 5"/>
</dbReference>
<protein>
    <submittedName>
        <fullName evidence="1">Uncharacterized protein</fullName>
    </submittedName>
</protein>
<evidence type="ECO:0000313" key="1">
    <source>
        <dbReference type="EMBL" id="KAJ8639018.1"/>
    </source>
</evidence>
<keyword evidence="2" id="KW-1185">Reference proteome</keyword>
<reference evidence="1 2" key="1">
    <citation type="journal article" date="2022" name="Hortic Res">
        <title>A haplotype resolved chromosomal level avocado genome allows analysis of novel avocado genes.</title>
        <authorList>
            <person name="Nath O."/>
            <person name="Fletcher S.J."/>
            <person name="Hayward A."/>
            <person name="Shaw L.M."/>
            <person name="Masouleh A.K."/>
            <person name="Furtado A."/>
            <person name="Henry R.J."/>
            <person name="Mitter N."/>
        </authorList>
    </citation>
    <scope>NUCLEOTIDE SEQUENCE [LARGE SCALE GENOMIC DNA]</scope>
    <source>
        <strain evidence="2">cv. Hass</strain>
    </source>
</reference>